<organism evidence="1 2">
    <name type="scientific">candidate division WWE3 bacterium RIFCSPLOWO2_01_FULL_39_13</name>
    <dbReference type="NCBI Taxonomy" id="1802624"/>
    <lineage>
        <taxon>Bacteria</taxon>
        <taxon>Katanobacteria</taxon>
    </lineage>
</organism>
<protein>
    <recommendedName>
        <fullName evidence="3">DinB-like domain-containing protein</fullName>
    </recommendedName>
</protein>
<proteinExistence type="predicted"/>
<dbReference type="Proteomes" id="UP000178771">
    <property type="component" value="Unassembled WGS sequence"/>
</dbReference>
<evidence type="ECO:0008006" key="3">
    <source>
        <dbReference type="Google" id="ProtNLM"/>
    </source>
</evidence>
<dbReference type="InterPro" id="IPR034660">
    <property type="entry name" value="DinB/YfiT-like"/>
</dbReference>
<dbReference type="SUPFAM" id="SSF109854">
    <property type="entry name" value="DinB/YfiT-like putative metalloenzymes"/>
    <property type="match status" value="1"/>
</dbReference>
<dbReference type="STRING" id="1802624.A2982_03470"/>
<dbReference type="Gene3D" id="1.20.120.450">
    <property type="entry name" value="dinb family like domain"/>
    <property type="match status" value="1"/>
</dbReference>
<evidence type="ECO:0000313" key="1">
    <source>
        <dbReference type="EMBL" id="OGC51703.1"/>
    </source>
</evidence>
<gene>
    <name evidence="1" type="ORF">A2982_03470</name>
</gene>
<sequence>MTDPGALAFWTAYLRSWGINRDFFELIPEDKYDFRMVDSLETKSDTPRESVAHQISVQRSYLDGAQAGEIKFGSISVKTLAFKEMSKEKLLKELANANRELFTFLCDPEINKKVTRVPWSRNPVGVTVALWSLNSHEILHTGWNLALMDHLRIKRYPSLIAMWG</sequence>
<name>A0A1F4V579_UNCKA</name>
<reference evidence="1 2" key="1">
    <citation type="journal article" date="2016" name="Nat. Commun.">
        <title>Thousands of microbial genomes shed light on interconnected biogeochemical processes in an aquifer system.</title>
        <authorList>
            <person name="Anantharaman K."/>
            <person name="Brown C.T."/>
            <person name="Hug L.A."/>
            <person name="Sharon I."/>
            <person name="Castelle C.J."/>
            <person name="Probst A.J."/>
            <person name="Thomas B.C."/>
            <person name="Singh A."/>
            <person name="Wilkins M.J."/>
            <person name="Karaoz U."/>
            <person name="Brodie E.L."/>
            <person name="Williams K.H."/>
            <person name="Hubbard S.S."/>
            <person name="Banfield J.F."/>
        </authorList>
    </citation>
    <scope>NUCLEOTIDE SEQUENCE [LARGE SCALE GENOMIC DNA]</scope>
</reference>
<dbReference type="AlphaFoldDB" id="A0A1F4V579"/>
<accession>A0A1F4V579</accession>
<dbReference type="EMBL" id="MEVH01000015">
    <property type="protein sequence ID" value="OGC51703.1"/>
    <property type="molecule type" value="Genomic_DNA"/>
</dbReference>
<comment type="caution">
    <text evidence="1">The sequence shown here is derived from an EMBL/GenBank/DDBJ whole genome shotgun (WGS) entry which is preliminary data.</text>
</comment>
<evidence type="ECO:0000313" key="2">
    <source>
        <dbReference type="Proteomes" id="UP000178771"/>
    </source>
</evidence>